<feature type="domain" description="ATPsynthase alpha/beta subunit barrel-sandwich" evidence="13">
    <location>
        <begin position="107"/>
        <end position="193"/>
    </location>
</feature>
<evidence type="ECO:0000259" key="11">
    <source>
        <dbReference type="Pfam" id="PF00006"/>
    </source>
</evidence>
<dbReference type="GO" id="GO:0046961">
    <property type="term" value="F:proton-transporting ATPase activity, rotational mechanism"/>
    <property type="evidence" value="ECO:0007669"/>
    <property type="project" value="InterPro"/>
</dbReference>
<dbReference type="Gene3D" id="2.40.30.20">
    <property type="match status" value="1"/>
</dbReference>
<dbReference type="SUPFAM" id="SSF50615">
    <property type="entry name" value="N-terminal domain of alpha and beta subunits of F1 ATP synthase"/>
    <property type="match status" value="1"/>
</dbReference>
<evidence type="ECO:0000313" key="14">
    <source>
        <dbReference type="EMBL" id="EFD92343.1"/>
    </source>
</evidence>
<comment type="similarity">
    <text evidence="1">Belongs to the ATPase alpha/beta chains family.</text>
</comment>
<dbReference type="GO" id="GO:0006754">
    <property type="term" value="P:ATP biosynthetic process"/>
    <property type="evidence" value="ECO:0007669"/>
    <property type="project" value="UniProtKB-KW"/>
</dbReference>
<keyword evidence="2" id="KW-0813">Transport</keyword>
<keyword evidence="5" id="KW-0375">Hydrogen ion transport</keyword>
<evidence type="ECO:0000256" key="8">
    <source>
        <dbReference type="ARBA" id="ARBA00023065"/>
    </source>
</evidence>
<sequence>MEGKVIGISGSVVTVAGLKNPKMNNIVFIGEKSLVGEIVKIEKDNAIVQVYEDTSGLRVGETAIDSNEPLSVELGPGLIGSIFDGIQRPLDKILAKEGTFIGSGVKVDSLDREKKWHFKPKMEVGKEVSAGEELGEVKETSLIKHRILVPVNKHGVIKSIAEEGEYTLNDTIAVLENENKKEEIKLMTKWPVRTPRPVKEKLAPNIPLLTGQRVIDTMFPIAMGGTAAVPGPFGSGKTVIQHQLAKWSDADVIVYVGCGERGNEMTEILSTFPELKDPKSGKPLMDRTILIANTSNMPVAAREASIYTGITLAEYYRDMGYSVAVMADSTSRWAQDL</sequence>
<dbReference type="Pfam" id="PF00006">
    <property type="entry name" value="ATP-synt_ab"/>
    <property type="match status" value="1"/>
</dbReference>
<dbReference type="InterPro" id="IPR031686">
    <property type="entry name" value="ATP-synth_a_Xtn"/>
</dbReference>
<dbReference type="InterPro" id="IPR023366">
    <property type="entry name" value="ATP_synth_asu-like_sf"/>
</dbReference>
<dbReference type="InterPro" id="IPR022878">
    <property type="entry name" value="V-ATPase_asu"/>
</dbReference>
<reference evidence="14 15" key="1">
    <citation type="journal article" date="2010" name="Proc. Natl. Acad. Sci. U.S.A.">
        <title>Enigmatic, ultrasmall, uncultivated Archaea.</title>
        <authorList>
            <person name="Baker B.J."/>
            <person name="Comolli L.R."/>
            <person name="Dick G.J."/>
            <person name="Hauser L.J."/>
            <person name="Hyatt D."/>
            <person name="Dill B.D."/>
            <person name="Land M.L."/>
            <person name="Verberkmoes N.C."/>
            <person name="Hettich R.L."/>
            <person name="Banfield J.F."/>
        </authorList>
    </citation>
    <scope>NUCLEOTIDE SEQUENCE [LARGE SCALE GENOMIC DNA]</scope>
</reference>
<dbReference type="NCBIfam" id="NF003220">
    <property type="entry name" value="PRK04192.1"/>
    <property type="match status" value="1"/>
</dbReference>
<dbReference type="Gene3D" id="3.40.50.12240">
    <property type="match status" value="1"/>
</dbReference>
<dbReference type="PANTHER" id="PTHR43607">
    <property type="entry name" value="V-TYPE PROTON ATPASE CATALYTIC SUBUNIT A"/>
    <property type="match status" value="1"/>
</dbReference>
<keyword evidence="4" id="KW-0547">Nucleotide-binding</keyword>
<evidence type="ECO:0000256" key="1">
    <source>
        <dbReference type="ARBA" id="ARBA00008936"/>
    </source>
</evidence>
<keyword evidence="3" id="KW-1003">Cell membrane</keyword>
<dbReference type="InterPro" id="IPR036121">
    <property type="entry name" value="ATPase_F1/V1/A1_a/bsu_N_sf"/>
</dbReference>
<dbReference type="GO" id="GO:0005524">
    <property type="term" value="F:ATP binding"/>
    <property type="evidence" value="ECO:0007669"/>
    <property type="project" value="UniProtKB-KW"/>
</dbReference>
<evidence type="ECO:0000256" key="4">
    <source>
        <dbReference type="ARBA" id="ARBA00022741"/>
    </source>
</evidence>
<dbReference type="InterPro" id="IPR000194">
    <property type="entry name" value="ATPase_F1/V1/A1_a/bsu_nucl-bd"/>
</dbReference>
<dbReference type="FunFam" id="2.40.50.100:FF:000008">
    <property type="entry name" value="V-type proton ATPase catalytic subunit A"/>
    <property type="match status" value="1"/>
</dbReference>
<feature type="domain" description="ATPase F1/V1/A1 complex alpha/beta subunit nucleotide-binding" evidence="11">
    <location>
        <begin position="211"/>
        <end position="335"/>
    </location>
</feature>
<evidence type="ECO:0000256" key="3">
    <source>
        <dbReference type="ARBA" id="ARBA00022475"/>
    </source>
</evidence>
<keyword evidence="6" id="KW-0067">ATP-binding</keyword>
<evidence type="ECO:0000259" key="13">
    <source>
        <dbReference type="Pfam" id="PF16886"/>
    </source>
</evidence>
<protein>
    <submittedName>
        <fullName evidence="14">H+transporting two-sector ATPase alpha/beta subunit domain protein</fullName>
    </submittedName>
</protein>
<name>D6GWS6_PARA5</name>
<evidence type="ECO:0000259" key="12">
    <source>
        <dbReference type="Pfam" id="PF02874"/>
    </source>
</evidence>
<evidence type="ECO:0000256" key="9">
    <source>
        <dbReference type="ARBA" id="ARBA00023136"/>
    </source>
</evidence>
<dbReference type="InterPro" id="IPR027417">
    <property type="entry name" value="P-loop_NTPase"/>
</dbReference>
<dbReference type="Gene3D" id="2.40.50.100">
    <property type="match status" value="1"/>
</dbReference>
<organism evidence="14 15">
    <name type="scientific">Candidatus Parvarchaeum acidophilus ARMAN-5</name>
    <dbReference type="NCBI Taxonomy" id="662762"/>
    <lineage>
        <taxon>Archaea</taxon>
        <taxon>Candidatus Parvarchaeota</taxon>
        <taxon>Candidatus Parvarchaeum</taxon>
    </lineage>
</organism>
<dbReference type="PANTHER" id="PTHR43607:SF1">
    <property type="entry name" value="H(+)-TRANSPORTING TWO-SECTOR ATPASE"/>
    <property type="match status" value="1"/>
</dbReference>
<evidence type="ECO:0000313" key="15">
    <source>
        <dbReference type="Proteomes" id="UP000009376"/>
    </source>
</evidence>
<dbReference type="InterPro" id="IPR004100">
    <property type="entry name" value="ATPase_F1/V1/A1_a/bsu_N"/>
</dbReference>
<evidence type="ECO:0000256" key="7">
    <source>
        <dbReference type="ARBA" id="ARBA00022967"/>
    </source>
</evidence>
<keyword evidence="7" id="KW-1278">Translocase</keyword>
<keyword evidence="9" id="KW-0472">Membrane</keyword>
<dbReference type="Pfam" id="PF16886">
    <property type="entry name" value="ATP-synt_ab_Xtn"/>
    <property type="match status" value="1"/>
</dbReference>
<gene>
    <name evidence="14" type="ORF">BJBARM5_0951</name>
</gene>
<dbReference type="Pfam" id="PF02874">
    <property type="entry name" value="ATP-synt_ab_N"/>
    <property type="match status" value="1"/>
</dbReference>
<evidence type="ECO:0000256" key="10">
    <source>
        <dbReference type="ARBA" id="ARBA00023310"/>
    </source>
</evidence>
<accession>D6GWS6</accession>
<evidence type="ECO:0000256" key="6">
    <source>
        <dbReference type="ARBA" id="ARBA00022840"/>
    </source>
</evidence>
<evidence type="ECO:0000256" key="2">
    <source>
        <dbReference type="ARBA" id="ARBA00022448"/>
    </source>
</evidence>
<feature type="domain" description="ATPase F1/V1/A1 complex alpha/beta subunit N-terminal" evidence="12">
    <location>
        <begin position="5"/>
        <end position="65"/>
    </location>
</feature>
<dbReference type="EMBL" id="GG745607">
    <property type="protein sequence ID" value="EFD92343.1"/>
    <property type="molecule type" value="Genomic_DNA"/>
</dbReference>
<proteinExistence type="inferred from homology"/>
<evidence type="ECO:0000256" key="5">
    <source>
        <dbReference type="ARBA" id="ARBA00022781"/>
    </source>
</evidence>
<dbReference type="AlphaFoldDB" id="D6GWS6"/>
<keyword evidence="10" id="KW-0066">ATP synthesis</keyword>
<dbReference type="SUPFAM" id="SSF52540">
    <property type="entry name" value="P-loop containing nucleoside triphosphate hydrolases"/>
    <property type="match status" value="1"/>
</dbReference>
<dbReference type="Proteomes" id="UP000009376">
    <property type="component" value="Unassembled WGS sequence"/>
</dbReference>
<keyword evidence="8" id="KW-0406">Ion transport</keyword>